<dbReference type="HOGENOM" id="CLU_097548_0_0_5"/>
<dbReference type="eggNOG" id="ENOG503322C">
    <property type="taxonomic scope" value="Bacteria"/>
</dbReference>
<keyword evidence="2" id="KW-1185">Reference proteome</keyword>
<reference evidence="1 2" key="1">
    <citation type="journal article" date="2007" name="Nat. Genet.">
        <title>Genomic analysis of Bartonella identifies type IV secretion systems as host adaptability factors.</title>
        <authorList>
            <person name="Saenz H.L."/>
            <person name="Engel P."/>
            <person name="Stoeckli M.C."/>
            <person name="Lanz C."/>
            <person name="Raddatz G."/>
            <person name="Vayssier-Taussat M."/>
            <person name="Birtles R."/>
            <person name="Schuster S.C."/>
            <person name="Dehio C."/>
        </authorList>
    </citation>
    <scope>NUCLEOTIDE SEQUENCE [LARGE SCALE GENOMIC DNA]</scope>
    <source>
        <strain evidence="2">DSM 28219 / CCUG 45778 / CIP 105476 / IBS 506</strain>
    </source>
</reference>
<evidence type="ECO:0000313" key="1">
    <source>
        <dbReference type="EMBL" id="CAK02333.1"/>
    </source>
</evidence>
<sequence length="220" mass="25093">MEIDESLEWLLRSQKLTILQAALLIADLNPLICEFSNKNRPENSNIYEGGDRVPLAKVALFRAVYQEIVRVVEEGKLRVEWYYLCDFRGFRLDENPIVAYSSVSLDDLKEWLLLCGKRPKNFFPEDDSRDTKDKKYMFQDPTHPRYASKLAAAVAAWEAVNEAKGGKTVKATLAEWLRQNADQYDLHNKKTGKLKEDVIEQISSVANWEPTGGAPKTPAN</sequence>
<dbReference type="EMBL" id="AM260525">
    <property type="protein sequence ID" value="CAK02333.1"/>
    <property type="molecule type" value="Genomic_DNA"/>
</dbReference>
<dbReference type="Proteomes" id="UP000001592">
    <property type="component" value="Chromosome"/>
</dbReference>
<proteinExistence type="predicted"/>
<accession>A9IYB7</accession>
<evidence type="ECO:0000313" key="2">
    <source>
        <dbReference type="Proteomes" id="UP000001592"/>
    </source>
</evidence>
<protein>
    <submittedName>
        <fullName evidence="1">Uncharacterized protein</fullName>
    </submittedName>
</protein>
<name>A9IYB7_BART1</name>
<organism evidence="1 2">
    <name type="scientific">Bartonella tribocorum (strain DSM 28219 / CCUG 45778 / CIP 105476 / IBS 506)</name>
    <dbReference type="NCBI Taxonomy" id="382640"/>
    <lineage>
        <taxon>Bacteria</taxon>
        <taxon>Pseudomonadati</taxon>
        <taxon>Pseudomonadota</taxon>
        <taxon>Alphaproteobacteria</taxon>
        <taxon>Hyphomicrobiales</taxon>
        <taxon>Bartonellaceae</taxon>
        <taxon>Bartonella</taxon>
    </lineage>
</organism>
<gene>
    <name evidence="1" type="ordered locus">BT_2315</name>
</gene>
<dbReference type="RefSeq" id="WP_012232396.1">
    <property type="nucleotide sequence ID" value="NC_010161.1"/>
</dbReference>
<dbReference type="KEGG" id="btr:BT_2315"/>
<dbReference type="AlphaFoldDB" id="A9IYB7"/>